<keyword evidence="1" id="KW-0812">Transmembrane</keyword>
<name>A0A7E4WCT7_PANRE</name>
<keyword evidence="1" id="KW-0472">Membrane</keyword>
<accession>A0A7E4WCT7</accession>
<evidence type="ECO:0000313" key="2">
    <source>
        <dbReference type="Proteomes" id="UP000492821"/>
    </source>
</evidence>
<evidence type="ECO:0000313" key="3">
    <source>
        <dbReference type="WBParaSite" id="Pan_g9799.t1"/>
    </source>
</evidence>
<keyword evidence="1" id="KW-1133">Transmembrane helix</keyword>
<dbReference type="Proteomes" id="UP000492821">
    <property type="component" value="Unassembled WGS sequence"/>
</dbReference>
<dbReference type="WBParaSite" id="Pan_g9799.t1">
    <property type="protein sequence ID" value="Pan_g9799.t1"/>
    <property type="gene ID" value="Pan_g9799"/>
</dbReference>
<dbReference type="AlphaFoldDB" id="A0A7E4WCT7"/>
<reference evidence="3" key="2">
    <citation type="submission" date="2020-10" db="UniProtKB">
        <authorList>
            <consortium name="WormBaseParasite"/>
        </authorList>
    </citation>
    <scope>IDENTIFICATION</scope>
</reference>
<proteinExistence type="predicted"/>
<keyword evidence="2" id="KW-1185">Reference proteome</keyword>
<protein>
    <submittedName>
        <fullName evidence="3">Uncharacterized protein</fullName>
    </submittedName>
</protein>
<sequence length="166" mass="18413">MSYNQSPERPVLLSSRETYEIYEKHSRPVTQTVIPSVPAHNTSYTSQLTQHSAVAPPRGASKVGQPFCGGPYVLPPKSNSPSVHFDDSIIEQQPVNGYSKGYNNNASNQSNIEFVEQSQPFQGFLTSFKRDGKFPIGWIVCISISVPIFVILVLFIAVWLQELGIL</sequence>
<evidence type="ECO:0000256" key="1">
    <source>
        <dbReference type="SAM" id="Phobius"/>
    </source>
</evidence>
<organism evidence="2 3">
    <name type="scientific">Panagrellus redivivus</name>
    <name type="common">Microworm</name>
    <dbReference type="NCBI Taxonomy" id="6233"/>
    <lineage>
        <taxon>Eukaryota</taxon>
        <taxon>Metazoa</taxon>
        <taxon>Ecdysozoa</taxon>
        <taxon>Nematoda</taxon>
        <taxon>Chromadorea</taxon>
        <taxon>Rhabditida</taxon>
        <taxon>Tylenchina</taxon>
        <taxon>Panagrolaimomorpha</taxon>
        <taxon>Panagrolaimoidea</taxon>
        <taxon>Panagrolaimidae</taxon>
        <taxon>Panagrellus</taxon>
    </lineage>
</organism>
<feature type="transmembrane region" description="Helical" evidence="1">
    <location>
        <begin position="136"/>
        <end position="160"/>
    </location>
</feature>
<reference evidence="2" key="1">
    <citation type="journal article" date="2013" name="Genetics">
        <title>The draft genome and transcriptome of Panagrellus redivivus are shaped by the harsh demands of a free-living lifestyle.</title>
        <authorList>
            <person name="Srinivasan J."/>
            <person name="Dillman A.R."/>
            <person name="Macchietto M.G."/>
            <person name="Heikkinen L."/>
            <person name="Lakso M."/>
            <person name="Fracchia K.M."/>
            <person name="Antoshechkin I."/>
            <person name="Mortazavi A."/>
            <person name="Wong G."/>
            <person name="Sternberg P.W."/>
        </authorList>
    </citation>
    <scope>NUCLEOTIDE SEQUENCE [LARGE SCALE GENOMIC DNA]</scope>
    <source>
        <strain evidence="2">MT8872</strain>
    </source>
</reference>